<sequence length="50" mass="5489">MSHVNHYSCPDASPEHSSVSELLNELASDLNQYELSELPFEGLTADARPS</sequence>
<dbReference type="AlphaFoldDB" id="A0A8I1KIE2"/>
<dbReference type="Proteomes" id="UP000655994">
    <property type="component" value="Unassembled WGS sequence"/>
</dbReference>
<name>A0A8I1KIE2_9GAMM</name>
<evidence type="ECO:0000313" key="3">
    <source>
        <dbReference type="EMBL" id="MBJ7316815.1"/>
    </source>
</evidence>
<comment type="caution">
    <text evidence="3">The sequence shown here is derived from an EMBL/GenBank/DDBJ whole genome shotgun (WGS) entry which is preliminary data.</text>
</comment>
<feature type="region of interest" description="Disordered" evidence="1">
    <location>
        <begin position="1"/>
        <end position="20"/>
    </location>
</feature>
<accession>A0A8I1KIE2</accession>
<keyword evidence="5" id="KW-1185">Reference proteome</keyword>
<protein>
    <submittedName>
        <fullName evidence="3">Uncharacterized protein</fullName>
    </submittedName>
</protein>
<evidence type="ECO:0000256" key="1">
    <source>
        <dbReference type="SAM" id="MobiDB-lite"/>
    </source>
</evidence>
<proteinExistence type="predicted"/>
<evidence type="ECO:0000313" key="4">
    <source>
        <dbReference type="Proteomes" id="UP000621390"/>
    </source>
</evidence>
<organism evidence="3 4">
    <name type="scientific">Idiomarina abyssalis</name>
    <dbReference type="NCBI Taxonomy" id="86102"/>
    <lineage>
        <taxon>Bacteria</taxon>
        <taxon>Pseudomonadati</taxon>
        <taxon>Pseudomonadota</taxon>
        <taxon>Gammaproteobacteria</taxon>
        <taxon>Alteromonadales</taxon>
        <taxon>Idiomarinaceae</taxon>
        <taxon>Idiomarina</taxon>
    </lineage>
</organism>
<dbReference type="EMBL" id="JAEMOP010000009">
    <property type="protein sequence ID" value="MBJ7316815.1"/>
    <property type="molecule type" value="Genomic_DNA"/>
</dbReference>
<evidence type="ECO:0000313" key="5">
    <source>
        <dbReference type="Proteomes" id="UP000655994"/>
    </source>
</evidence>
<dbReference type="EMBL" id="JAEMOS010000002">
    <property type="protein sequence ID" value="MBJ7265511.1"/>
    <property type="molecule type" value="Genomic_DNA"/>
</dbReference>
<dbReference type="RefSeq" id="WP_199493348.1">
    <property type="nucleotide sequence ID" value="NZ_JAEMOP010000009.1"/>
</dbReference>
<dbReference type="Proteomes" id="UP000621390">
    <property type="component" value="Unassembled WGS sequence"/>
</dbReference>
<reference evidence="3 5" key="1">
    <citation type="submission" date="2020-09" db="EMBL/GenBank/DDBJ databases">
        <title>Draft Genomes of Bacterial Isolates from North Pond Shallow Sediments.</title>
        <authorList>
            <person name="Kiel Reese B."/>
            <person name="Mullis M."/>
            <person name="Weisend R.E."/>
        </authorList>
    </citation>
    <scope>NUCLEOTIDE SEQUENCE</scope>
    <source>
        <strain evidence="3">KJE-2</strain>
        <strain evidence="2 5">KJE-3</strain>
    </source>
</reference>
<evidence type="ECO:0000313" key="2">
    <source>
        <dbReference type="EMBL" id="MBJ7265511.1"/>
    </source>
</evidence>
<gene>
    <name evidence="2" type="ORF">JHC10_01000</name>
    <name evidence="3" type="ORF">JHC11_12540</name>
</gene>